<keyword evidence="8" id="KW-0223">Dioxygenase</keyword>
<keyword evidence="4" id="KW-0479">Metal-binding</keyword>
<dbReference type="InterPro" id="IPR011051">
    <property type="entry name" value="RmlC_Cupin_sf"/>
</dbReference>
<proteinExistence type="inferred from homology"/>
<evidence type="ECO:0000256" key="5">
    <source>
        <dbReference type="ARBA" id="ARBA00023002"/>
    </source>
</evidence>
<dbReference type="Pfam" id="PF07847">
    <property type="entry name" value="PCO_ADO"/>
    <property type="match status" value="1"/>
</dbReference>
<dbReference type="GO" id="GO:0046872">
    <property type="term" value="F:metal ion binding"/>
    <property type="evidence" value="ECO:0007669"/>
    <property type="project" value="UniProtKB-KW"/>
</dbReference>
<keyword evidence="5" id="KW-0560">Oxidoreductase</keyword>
<name>W9R1J1_9ROSA</name>
<comment type="catalytic activity">
    <reaction evidence="7">
        <text>L-cysteine + O2 = 3-sulfino-L-alanine + H(+)</text>
        <dbReference type="Rhea" id="RHEA:20441"/>
        <dbReference type="ChEBI" id="CHEBI:15378"/>
        <dbReference type="ChEBI" id="CHEBI:15379"/>
        <dbReference type="ChEBI" id="CHEBI:35235"/>
        <dbReference type="ChEBI" id="CHEBI:61085"/>
        <dbReference type="EC" id="1.13.11.20"/>
    </reaction>
    <physiologicalReaction direction="left-to-right" evidence="7">
        <dbReference type="Rhea" id="RHEA:20442"/>
    </physiologicalReaction>
</comment>
<dbReference type="GO" id="GO:0017172">
    <property type="term" value="F:cysteine dioxygenase activity"/>
    <property type="evidence" value="ECO:0007669"/>
    <property type="project" value="UniProtKB-EC"/>
</dbReference>
<dbReference type="Proteomes" id="UP000030645">
    <property type="component" value="Unassembled WGS sequence"/>
</dbReference>
<dbReference type="STRING" id="981085.W9R1J1"/>
<keyword evidence="9" id="KW-1185">Reference proteome</keyword>
<evidence type="ECO:0000256" key="6">
    <source>
        <dbReference type="ARBA" id="ARBA00023004"/>
    </source>
</evidence>
<gene>
    <name evidence="8" type="ORF">L484_013703</name>
</gene>
<evidence type="ECO:0000313" key="8">
    <source>
        <dbReference type="EMBL" id="EXB36268.1"/>
    </source>
</evidence>
<dbReference type="PANTHER" id="PTHR22966:SF63">
    <property type="entry name" value="CYSTEINE DIOXYGENASE"/>
    <property type="match status" value="1"/>
</dbReference>
<evidence type="ECO:0000256" key="7">
    <source>
        <dbReference type="ARBA" id="ARBA00024284"/>
    </source>
</evidence>
<reference evidence="9" key="1">
    <citation type="submission" date="2013-01" db="EMBL/GenBank/DDBJ databases">
        <title>Draft Genome Sequence of a Mulberry Tree, Morus notabilis C.K. Schneid.</title>
        <authorList>
            <person name="He N."/>
            <person name="Zhao S."/>
        </authorList>
    </citation>
    <scope>NUCLEOTIDE SEQUENCE</scope>
</reference>
<evidence type="ECO:0000256" key="2">
    <source>
        <dbReference type="ARBA" id="ARBA00006622"/>
    </source>
</evidence>
<dbReference type="InterPro" id="IPR014710">
    <property type="entry name" value="RmlC-like_jellyroll"/>
</dbReference>
<protein>
    <recommendedName>
        <fullName evidence="3">cysteine dioxygenase</fullName>
        <ecNumber evidence="3">1.13.11.20</ecNumber>
    </recommendedName>
</protein>
<dbReference type="PANTHER" id="PTHR22966">
    <property type="entry name" value="2-AMINOETHANETHIOL DIOXYGENASE"/>
    <property type="match status" value="1"/>
</dbReference>
<dbReference type="SUPFAM" id="SSF51182">
    <property type="entry name" value="RmlC-like cupins"/>
    <property type="match status" value="1"/>
</dbReference>
<dbReference type="InterPro" id="IPR012864">
    <property type="entry name" value="PCO/ADO"/>
</dbReference>
<comment type="similarity">
    <text evidence="2">Belongs to the cysteine dioxygenase family.</text>
</comment>
<dbReference type="eggNOG" id="KOG4281">
    <property type="taxonomic scope" value="Eukaryota"/>
</dbReference>
<evidence type="ECO:0000256" key="1">
    <source>
        <dbReference type="ARBA" id="ARBA00001954"/>
    </source>
</evidence>
<keyword evidence="6" id="KW-0408">Iron</keyword>
<dbReference type="OrthoDB" id="271433at2759"/>
<dbReference type="GO" id="GO:0070483">
    <property type="term" value="P:detection of hypoxia"/>
    <property type="evidence" value="ECO:0007669"/>
    <property type="project" value="UniProtKB-ARBA"/>
</dbReference>
<organism evidence="8 9">
    <name type="scientific">Morus notabilis</name>
    <dbReference type="NCBI Taxonomy" id="981085"/>
    <lineage>
        <taxon>Eukaryota</taxon>
        <taxon>Viridiplantae</taxon>
        <taxon>Streptophyta</taxon>
        <taxon>Embryophyta</taxon>
        <taxon>Tracheophyta</taxon>
        <taxon>Spermatophyta</taxon>
        <taxon>Magnoliopsida</taxon>
        <taxon>eudicotyledons</taxon>
        <taxon>Gunneridae</taxon>
        <taxon>Pentapetalae</taxon>
        <taxon>rosids</taxon>
        <taxon>fabids</taxon>
        <taxon>Rosales</taxon>
        <taxon>Moraceae</taxon>
        <taxon>Moreae</taxon>
        <taxon>Morus</taxon>
    </lineage>
</organism>
<evidence type="ECO:0000256" key="4">
    <source>
        <dbReference type="ARBA" id="ARBA00022723"/>
    </source>
</evidence>
<dbReference type="EMBL" id="KE343572">
    <property type="protein sequence ID" value="EXB36268.1"/>
    <property type="molecule type" value="Genomic_DNA"/>
</dbReference>
<accession>W9R1J1</accession>
<comment type="cofactor">
    <cofactor evidence="1">
        <name>Fe(2+)</name>
        <dbReference type="ChEBI" id="CHEBI:29033"/>
    </cofactor>
</comment>
<dbReference type="Gene3D" id="2.60.120.10">
    <property type="entry name" value="Jelly Rolls"/>
    <property type="match status" value="1"/>
</dbReference>
<evidence type="ECO:0000256" key="3">
    <source>
        <dbReference type="ARBA" id="ARBA00013133"/>
    </source>
</evidence>
<evidence type="ECO:0000313" key="9">
    <source>
        <dbReference type="Proteomes" id="UP000030645"/>
    </source>
</evidence>
<dbReference type="CDD" id="cd20289">
    <property type="entry name" value="cupin_ADO"/>
    <property type="match status" value="1"/>
</dbReference>
<dbReference type="EC" id="1.13.11.20" evidence="3"/>
<sequence>MEGCEKRVRHVSRIGYAKKVIGKRKCKSRRIKRVEVPPKVSVTLQDLFFSCRQVFKGPGTVPLPNDVLKICRILEKMKAEDVGLSSDLQFFKPNSIVPKGTPPRVTYTTIYKCIDFSLCLFFLPANGVIPLHNHPGMTVFSKLLLGTMHIKSYDWVDHHASAISKDDSSQSSSQLRLAKLKTDNVFTAPCNTSVLYPTTGGNIHAFTAITPCAVLDVLGPPYSTEDGRDCTYYKDYPHSSYSNGENKLEEGASYGWLEEIEMPENSQMDWIEYLGPQIYGDEKYLADRNYMYC</sequence>
<dbReference type="AlphaFoldDB" id="W9R1J1"/>
<dbReference type="KEGG" id="mnt:21396870"/>